<evidence type="ECO:0000313" key="2">
    <source>
        <dbReference type="EMBL" id="EFC95243.1"/>
    </source>
</evidence>
<dbReference type="EMBL" id="ACIO01000795">
    <property type="protein sequence ID" value="EFC95243.1"/>
    <property type="molecule type" value="Genomic_DNA"/>
</dbReference>
<accession>D3ASH0</accession>
<feature type="non-terminal residue" evidence="2">
    <location>
        <position position="1"/>
    </location>
</feature>
<dbReference type="Proteomes" id="UP000004968">
    <property type="component" value="Unassembled WGS sequence"/>
</dbReference>
<comment type="caution">
    <text evidence="2">The sequence shown here is derived from an EMBL/GenBank/DDBJ whole genome shotgun (WGS) entry which is preliminary data.</text>
</comment>
<dbReference type="AlphaFoldDB" id="D3ASH0"/>
<reference evidence="2 3" key="1">
    <citation type="submission" date="2010-01" db="EMBL/GenBank/DDBJ databases">
        <authorList>
            <person name="Weinstock G."/>
            <person name="Sodergren E."/>
            <person name="Clifton S."/>
            <person name="Fulton L."/>
            <person name="Fulton B."/>
            <person name="Courtney L."/>
            <person name="Fronick C."/>
            <person name="Harrison M."/>
            <person name="Strong C."/>
            <person name="Farmer C."/>
            <person name="Delahaunty K."/>
            <person name="Markovic C."/>
            <person name="Hall O."/>
            <person name="Minx P."/>
            <person name="Tomlinson C."/>
            <person name="Mitreva M."/>
            <person name="Nelson J."/>
            <person name="Hou S."/>
            <person name="Wollam A."/>
            <person name="Pepin K.H."/>
            <person name="Johnson M."/>
            <person name="Bhonagiri V."/>
            <person name="Nash W.E."/>
            <person name="Warren W."/>
            <person name="Chinwalla A."/>
            <person name="Mardis E.R."/>
            <person name="Wilson R.K."/>
        </authorList>
    </citation>
    <scope>NUCLEOTIDE SEQUENCE [LARGE SCALE GENOMIC DNA]</scope>
    <source>
        <strain evidence="2 3">DSM 13479</strain>
    </source>
</reference>
<dbReference type="HOGENOM" id="CLU_1478079_0_0_9"/>
<dbReference type="Gene3D" id="3.30.420.40">
    <property type="match status" value="1"/>
</dbReference>
<organism evidence="2 3">
    <name type="scientific">Hungatella hathewayi DSM 13479</name>
    <dbReference type="NCBI Taxonomy" id="566550"/>
    <lineage>
        <taxon>Bacteria</taxon>
        <taxon>Bacillati</taxon>
        <taxon>Bacillota</taxon>
        <taxon>Clostridia</taxon>
        <taxon>Lachnospirales</taxon>
        <taxon>Lachnospiraceae</taxon>
        <taxon>Hungatella</taxon>
    </lineage>
</organism>
<dbReference type="SUPFAM" id="SSF53067">
    <property type="entry name" value="Actin-like ATPase domain"/>
    <property type="match status" value="1"/>
</dbReference>
<gene>
    <name evidence="2" type="ORF">CLOSTHATH_06578</name>
</gene>
<sequence length="182" mass="20222">FNVYLEGVSVYMQGFAAITDILAETQGKSCLLVDIGGGTVDGVPIENMRPSGAQPIIDNNGTIKCISNVNEVLMAEFGEKAKPYIIETIMRTGTYAGDEMYLRVIRRELNKYTEYIYNLIKKHGYNLHLEKIIFMGGGASIMQNFGDNEGKDVICIPDIHANARGYEETLKSIWKARQNMAG</sequence>
<proteinExistence type="predicted"/>
<evidence type="ECO:0000259" key="1">
    <source>
        <dbReference type="Pfam" id="PF21522"/>
    </source>
</evidence>
<protein>
    <recommendedName>
        <fullName evidence="1">Actin homologue MreB-like C-terminal domain-containing protein</fullName>
    </recommendedName>
</protein>
<name>D3ASH0_9FIRM</name>
<dbReference type="InterPro" id="IPR043129">
    <property type="entry name" value="ATPase_NBD"/>
</dbReference>
<dbReference type="Pfam" id="PF21522">
    <property type="entry name" value="MreB-like_C"/>
    <property type="match status" value="1"/>
</dbReference>
<dbReference type="InterPro" id="IPR049067">
    <property type="entry name" value="MreB-like_C"/>
</dbReference>
<feature type="domain" description="Actin homologue MreB-like C-terminal" evidence="1">
    <location>
        <begin position="32"/>
        <end position="144"/>
    </location>
</feature>
<evidence type="ECO:0000313" key="3">
    <source>
        <dbReference type="Proteomes" id="UP000004968"/>
    </source>
</evidence>